<dbReference type="Pfam" id="PF05199">
    <property type="entry name" value="GMC_oxred_C"/>
    <property type="match status" value="1"/>
</dbReference>
<accession>A0A182QDB0</accession>
<evidence type="ECO:0000256" key="2">
    <source>
        <dbReference type="ARBA" id="ARBA00010790"/>
    </source>
</evidence>
<dbReference type="SUPFAM" id="SSF51905">
    <property type="entry name" value="FAD/NAD(P)-binding domain"/>
    <property type="match status" value="1"/>
</dbReference>
<dbReference type="AlphaFoldDB" id="A0A182QDB0"/>
<dbReference type="GO" id="GO:0050660">
    <property type="term" value="F:flavin adenine dinucleotide binding"/>
    <property type="evidence" value="ECO:0007669"/>
    <property type="project" value="InterPro"/>
</dbReference>
<dbReference type="PIRSF" id="PIRSF000137">
    <property type="entry name" value="Alcohol_oxidase"/>
    <property type="match status" value="1"/>
</dbReference>
<evidence type="ECO:0000256" key="1">
    <source>
        <dbReference type="ARBA" id="ARBA00001974"/>
    </source>
</evidence>
<feature type="domain" description="Glucose-methanol-choline oxidoreductase N-terminal" evidence="6">
    <location>
        <begin position="264"/>
        <end position="278"/>
    </location>
</feature>
<organism evidence="7 8">
    <name type="scientific">Anopheles farauti</name>
    <dbReference type="NCBI Taxonomy" id="69004"/>
    <lineage>
        <taxon>Eukaryota</taxon>
        <taxon>Metazoa</taxon>
        <taxon>Ecdysozoa</taxon>
        <taxon>Arthropoda</taxon>
        <taxon>Hexapoda</taxon>
        <taxon>Insecta</taxon>
        <taxon>Pterygota</taxon>
        <taxon>Neoptera</taxon>
        <taxon>Endopterygota</taxon>
        <taxon>Diptera</taxon>
        <taxon>Nematocera</taxon>
        <taxon>Culicoidea</taxon>
        <taxon>Culicidae</taxon>
        <taxon>Anophelinae</taxon>
        <taxon>Anopheles</taxon>
    </lineage>
</organism>
<dbReference type="SUPFAM" id="SSF54373">
    <property type="entry name" value="FAD-linked reductases, C-terminal domain"/>
    <property type="match status" value="1"/>
</dbReference>
<dbReference type="Proteomes" id="UP000075886">
    <property type="component" value="Unassembled WGS sequence"/>
</dbReference>
<evidence type="ECO:0000259" key="6">
    <source>
        <dbReference type="PROSITE" id="PS00624"/>
    </source>
</evidence>
<evidence type="ECO:0000313" key="8">
    <source>
        <dbReference type="Proteomes" id="UP000075886"/>
    </source>
</evidence>
<dbReference type="GO" id="GO:0016614">
    <property type="term" value="F:oxidoreductase activity, acting on CH-OH group of donors"/>
    <property type="evidence" value="ECO:0007669"/>
    <property type="project" value="InterPro"/>
</dbReference>
<dbReference type="EMBL" id="AXCN02000040">
    <property type="status" value="NOT_ANNOTATED_CDS"/>
    <property type="molecule type" value="Genomic_DNA"/>
</dbReference>
<evidence type="ECO:0000256" key="5">
    <source>
        <dbReference type="PIRSR" id="PIRSR000137-2"/>
    </source>
</evidence>
<keyword evidence="4 5" id="KW-0274">FAD</keyword>
<evidence type="ECO:0000313" key="7">
    <source>
        <dbReference type="EnsemblMetazoa" id="AFAF007873-PA"/>
    </source>
</evidence>
<dbReference type="InterPro" id="IPR036188">
    <property type="entry name" value="FAD/NAD-bd_sf"/>
</dbReference>
<name>A0A182QDB0_9DIPT</name>
<dbReference type="Gene3D" id="3.50.50.60">
    <property type="entry name" value="FAD/NAD(P)-binding domain"/>
    <property type="match status" value="1"/>
</dbReference>
<dbReference type="InterPro" id="IPR007867">
    <property type="entry name" value="GMC_OxRtase_C"/>
</dbReference>
<dbReference type="InterPro" id="IPR012132">
    <property type="entry name" value="GMC_OxRdtase"/>
</dbReference>
<dbReference type="PROSITE" id="PS00624">
    <property type="entry name" value="GMC_OXRED_2"/>
    <property type="match status" value="1"/>
</dbReference>
<feature type="binding site" evidence="5">
    <location>
        <position position="227"/>
    </location>
    <ligand>
        <name>FAD</name>
        <dbReference type="ChEBI" id="CHEBI:57692"/>
    </ligand>
</feature>
<evidence type="ECO:0000256" key="4">
    <source>
        <dbReference type="ARBA" id="ARBA00022827"/>
    </source>
</evidence>
<dbReference type="PANTHER" id="PTHR11552:SF147">
    <property type="entry name" value="CHOLINE DEHYDROGENASE, MITOCHONDRIAL"/>
    <property type="match status" value="1"/>
</dbReference>
<protein>
    <recommendedName>
        <fullName evidence="6">Glucose-methanol-choline oxidoreductase N-terminal domain-containing protein</fullName>
    </recommendedName>
</protein>
<comment type="cofactor">
    <cofactor evidence="1 5">
        <name>FAD</name>
        <dbReference type="ChEBI" id="CHEBI:57692"/>
    </cofactor>
</comment>
<evidence type="ECO:0000256" key="3">
    <source>
        <dbReference type="ARBA" id="ARBA00022630"/>
    </source>
</evidence>
<dbReference type="EnsemblMetazoa" id="AFAF007873-RA">
    <property type="protein sequence ID" value="AFAF007873-PA"/>
    <property type="gene ID" value="AFAF007873"/>
</dbReference>
<dbReference type="VEuPathDB" id="VectorBase:AFAF007873"/>
<proteinExistence type="inferred from homology"/>
<dbReference type="Gene3D" id="3.30.410.40">
    <property type="match status" value="1"/>
</dbReference>
<reference evidence="8" key="1">
    <citation type="submission" date="2014-01" db="EMBL/GenBank/DDBJ databases">
        <title>The Genome Sequence of Anopheles farauti FAR1 (V2).</title>
        <authorList>
            <consortium name="The Broad Institute Genomics Platform"/>
            <person name="Neafsey D.E."/>
            <person name="Besansky N."/>
            <person name="Howell P."/>
            <person name="Walton C."/>
            <person name="Young S.K."/>
            <person name="Zeng Q."/>
            <person name="Gargeya S."/>
            <person name="Fitzgerald M."/>
            <person name="Haas B."/>
            <person name="Abouelleil A."/>
            <person name="Allen A.W."/>
            <person name="Alvarado L."/>
            <person name="Arachchi H.M."/>
            <person name="Berlin A.M."/>
            <person name="Chapman S.B."/>
            <person name="Gainer-Dewar J."/>
            <person name="Goldberg J."/>
            <person name="Griggs A."/>
            <person name="Gujja S."/>
            <person name="Hansen M."/>
            <person name="Howarth C."/>
            <person name="Imamovic A."/>
            <person name="Ireland A."/>
            <person name="Larimer J."/>
            <person name="McCowan C."/>
            <person name="Murphy C."/>
            <person name="Pearson M."/>
            <person name="Poon T.W."/>
            <person name="Priest M."/>
            <person name="Roberts A."/>
            <person name="Saif S."/>
            <person name="Shea T."/>
            <person name="Sisk P."/>
            <person name="Sykes S."/>
            <person name="Wortman J."/>
            <person name="Nusbaum C."/>
            <person name="Birren B."/>
        </authorList>
    </citation>
    <scope>NUCLEOTIDE SEQUENCE [LARGE SCALE GENOMIC DNA]</scope>
    <source>
        <strain evidence="8">FAR1</strain>
    </source>
</reference>
<keyword evidence="8" id="KW-1185">Reference proteome</keyword>
<dbReference type="InterPro" id="IPR000172">
    <property type="entry name" value="GMC_OxRdtase_N"/>
</dbReference>
<dbReference type="Pfam" id="PF00732">
    <property type="entry name" value="GMC_oxred_N"/>
    <property type="match status" value="1"/>
</dbReference>
<reference evidence="7" key="2">
    <citation type="submission" date="2020-05" db="UniProtKB">
        <authorList>
            <consortium name="EnsemblMetazoa"/>
        </authorList>
    </citation>
    <scope>IDENTIFICATION</scope>
    <source>
        <strain evidence="7">FAR1</strain>
    </source>
</reference>
<comment type="similarity">
    <text evidence="2">Belongs to the GMC oxidoreductase family.</text>
</comment>
<keyword evidence="3" id="KW-0285">Flavoprotein</keyword>
<sequence length="533" mass="58922">MAARCAATAIAGGIASSLRTVYDFIVVGGGTAGSVIASRLAEIRRWNILLIEAGEEAGDADPSWRLRAEPQAGTCLGAPDKRCEIPAGKGLGGNTLINNMLYVRGTPSDYDGWAEQGNVDWSYRNVLPYFLKLEDVRIKSSTREQRGKGGPVSILELPKKSPIVDTFVAACNRLGLRTVDYNAETNQTVGYVQLTRRRGKRITAADAYIRPFRTVFTNLHIMTAARVTRVLIDPRTKQATGVTVLTNGIERRVRSNKEVILCAGPIFTPHLLLLSGIGPKDSLEPLGISVHADLPVGVEMNLRHVAFPLHLATNRTIADSPTPTKLEAMAFLNAALPQTHRHFGASHEILFQYEPRDSREYFSLGLIHLRPASRGFLRLNTTNALHPPLIYTNFFTDPSDMEQVVRGIATCVKIVQSDEFSKLELKARKLQAPPCDRLRYGTDEYWRCVVRHVGHVADQPYGTCPMGSRSNGRSVVSAELRVHGVDRLRVADASTMLPVANGHTQATVYMIAEKASDMIKSYWDWGNELERRR</sequence>
<dbReference type="STRING" id="69004.A0A182QDB0"/>
<dbReference type="PANTHER" id="PTHR11552">
    <property type="entry name" value="GLUCOSE-METHANOL-CHOLINE GMC OXIDOREDUCTASE"/>
    <property type="match status" value="1"/>
</dbReference>